<dbReference type="RefSeq" id="WP_169283699.1">
    <property type="nucleotide sequence ID" value="NZ_CP051680.1"/>
</dbReference>
<feature type="domain" description="HTH araC/xylS-type" evidence="5">
    <location>
        <begin position="431"/>
        <end position="529"/>
    </location>
</feature>
<dbReference type="Gene3D" id="3.40.50.2300">
    <property type="match status" value="1"/>
</dbReference>
<dbReference type="Gene3D" id="1.10.10.60">
    <property type="entry name" value="Homeodomain-like"/>
    <property type="match status" value="2"/>
</dbReference>
<dbReference type="PROSITE" id="PS50110">
    <property type="entry name" value="RESPONSE_REGULATORY"/>
    <property type="match status" value="1"/>
</dbReference>
<dbReference type="InterPro" id="IPR001789">
    <property type="entry name" value="Sig_transdc_resp-reg_receiver"/>
</dbReference>
<dbReference type="EMBL" id="CP051680">
    <property type="protein sequence ID" value="QJD87455.1"/>
    <property type="molecule type" value="Genomic_DNA"/>
</dbReference>
<dbReference type="PROSITE" id="PS01124">
    <property type="entry name" value="HTH_ARAC_FAMILY_2"/>
    <property type="match status" value="1"/>
</dbReference>
<keyword evidence="1" id="KW-0805">Transcription regulation</keyword>
<dbReference type="InterPro" id="IPR018062">
    <property type="entry name" value="HTH_AraC-typ_CS"/>
</dbReference>
<feature type="modified residue" description="4-aspartylphosphate" evidence="4">
    <location>
        <position position="55"/>
    </location>
</feature>
<keyword evidence="4" id="KW-0597">Phosphoprotein</keyword>
<dbReference type="PANTHER" id="PTHR43280">
    <property type="entry name" value="ARAC-FAMILY TRANSCRIPTIONAL REGULATOR"/>
    <property type="match status" value="1"/>
</dbReference>
<keyword evidence="8" id="KW-1185">Reference proteome</keyword>
<evidence type="ECO:0000256" key="3">
    <source>
        <dbReference type="ARBA" id="ARBA00023163"/>
    </source>
</evidence>
<dbReference type="AlphaFoldDB" id="A0A7Z2ZQ01"/>
<dbReference type="GO" id="GO:0000160">
    <property type="term" value="P:phosphorelay signal transduction system"/>
    <property type="evidence" value="ECO:0007669"/>
    <property type="project" value="InterPro"/>
</dbReference>
<feature type="domain" description="Response regulatory" evidence="6">
    <location>
        <begin position="3"/>
        <end position="120"/>
    </location>
</feature>
<evidence type="ECO:0000313" key="8">
    <source>
        <dbReference type="Proteomes" id="UP000502248"/>
    </source>
</evidence>
<dbReference type="GO" id="GO:0003700">
    <property type="term" value="F:DNA-binding transcription factor activity"/>
    <property type="evidence" value="ECO:0007669"/>
    <property type="project" value="InterPro"/>
</dbReference>
<dbReference type="GO" id="GO:0043565">
    <property type="term" value="F:sequence-specific DNA binding"/>
    <property type="evidence" value="ECO:0007669"/>
    <property type="project" value="InterPro"/>
</dbReference>
<dbReference type="SMART" id="SM00342">
    <property type="entry name" value="HTH_ARAC"/>
    <property type="match status" value="1"/>
</dbReference>
<reference evidence="7 8" key="1">
    <citation type="submission" date="2020-04" db="EMBL/GenBank/DDBJ databases">
        <title>Genome sequencing of novel species.</title>
        <authorList>
            <person name="Heo J."/>
            <person name="Kim S.-J."/>
            <person name="Kim J.-S."/>
            <person name="Hong S.-B."/>
            <person name="Kwon S.-W."/>
        </authorList>
    </citation>
    <scope>NUCLEOTIDE SEQUENCE [LARGE SCALE GENOMIC DNA]</scope>
    <source>
        <strain evidence="7 8">MFER-1</strain>
    </source>
</reference>
<dbReference type="PANTHER" id="PTHR43280:SF2">
    <property type="entry name" value="HTH-TYPE TRANSCRIPTIONAL REGULATOR EXSA"/>
    <property type="match status" value="1"/>
</dbReference>
<accession>A0A7Z2ZQ01</accession>
<dbReference type="PROSITE" id="PS00041">
    <property type="entry name" value="HTH_ARAC_FAMILY_1"/>
    <property type="match status" value="1"/>
</dbReference>
<keyword evidence="3" id="KW-0804">Transcription</keyword>
<dbReference type="CDD" id="cd17536">
    <property type="entry name" value="REC_YesN-like"/>
    <property type="match status" value="1"/>
</dbReference>
<dbReference type="Pfam" id="PF12833">
    <property type="entry name" value="HTH_18"/>
    <property type="match status" value="1"/>
</dbReference>
<dbReference type="Pfam" id="PF00072">
    <property type="entry name" value="Response_reg"/>
    <property type="match status" value="1"/>
</dbReference>
<dbReference type="SUPFAM" id="SSF52172">
    <property type="entry name" value="CheY-like"/>
    <property type="match status" value="1"/>
</dbReference>
<evidence type="ECO:0000256" key="4">
    <source>
        <dbReference type="PROSITE-ProRule" id="PRU00169"/>
    </source>
</evidence>
<keyword evidence="2" id="KW-0238">DNA-binding</keyword>
<gene>
    <name evidence="7" type="ORF">HH215_32620</name>
</gene>
<proteinExistence type="predicted"/>
<dbReference type="InterPro" id="IPR009057">
    <property type="entry name" value="Homeodomain-like_sf"/>
</dbReference>
<evidence type="ECO:0000259" key="5">
    <source>
        <dbReference type="PROSITE" id="PS01124"/>
    </source>
</evidence>
<protein>
    <submittedName>
        <fullName evidence="7">Helix-turn-helix domain-containing protein</fullName>
    </submittedName>
</protein>
<dbReference type="KEGG" id="cheb:HH215_32620"/>
<name>A0A7Z2ZQ01_9BACL</name>
<dbReference type="Proteomes" id="UP000502248">
    <property type="component" value="Chromosome"/>
</dbReference>
<dbReference type="InterPro" id="IPR020449">
    <property type="entry name" value="Tscrpt_reg_AraC-type_HTH"/>
</dbReference>
<dbReference type="InterPro" id="IPR011006">
    <property type="entry name" value="CheY-like_superfamily"/>
</dbReference>
<dbReference type="InterPro" id="IPR018060">
    <property type="entry name" value="HTH_AraC"/>
</dbReference>
<dbReference type="SMART" id="SM00448">
    <property type="entry name" value="REC"/>
    <property type="match status" value="1"/>
</dbReference>
<evidence type="ECO:0000259" key="6">
    <source>
        <dbReference type="PROSITE" id="PS50110"/>
    </source>
</evidence>
<dbReference type="PRINTS" id="PR00032">
    <property type="entry name" value="HTHARAC"/>
</dbReference>
<organism evidence="7 8">
    <name type="scientific">Cohnella herbarum</name>
    <dbReference type="NCBI Taxonomy" id="2728023"/>
    <lineage>
        <taxon>Bacteria</taxon>
        <taxon>Bacillati</taxon>
        <taxon>Bacillota</taxon>
        <taxon>Bacilli</taxon>
        <taxon>Bacillales</taxon>
        <taxon>Paenibacillaceae</taxon>
        <taxon>Cohnella</taxon>
    </lineage>
</organism>
<evidence type="ECO:0000256" key="2">
    <source>
        <dbReference type="ARBA" id="ARBA00023125"/>
    </source>
</evidence>
<dbReference type="SUPFAM" id="SSF46689">
    <property type="entry name" value="Homeodomain-like"/>
    <property type="match status" value="2"/>
</dbReference>
<evidence type="ECO:0000313" key="7">
    <source>
        <dbReference type="EMBL" id="QJD87455.1"/>
    </source>
</evidence>
<evidence type="ECO:0000256" key="1">
    <source>
        <dbReference type="ARBA" id="ARBA00023015"/>
    </source>
</evidence>
<sequence length="538" mass="62406">MYSLLIVDDEFYAVNGIKSGLDWSVMGFTAVHEAYDMATAQAIISATPIDVMICDIEMPGRSGLDLLEWVNERGHSIETIYLTCHSNFSYAQRALQLGSLNYLIKPVEFNELESIVMKALNNIAREQEANFAQKEYHKYLQLWESKRPLMIERFWQELLEHRNTHAESWIIGELSQFETKLSIDTRVFPILVSIEQWHKEISTRDEEIMEYALRNAAKEIILADRPGIVFQDRDGMIVILFYGGGDRTIQERIRSCEAFVESCSRFFFSTVSCYLGKETEVRHLRTMHRALQYAEQNNVRRANKVVCYLDNPSDPSGDSEALPDFFEWAELLELGGTEQIRDSVREWFVRMEQENSLRMATLHAFFHGMLQMLHYLLHKKRMVAPELQGGRLLEKDSVTRSMKELRAWAEQALEQFAKALHSGQEDLSLIDKAKRYIGEHLTEEVSREQIADHVYLNPGYLSRLFKKETGESLSDYILRERMEMAKNALTYTDEPISKVARSLGYNSLSYFGKMFKRFYQMSPQDYRKKPGDADGTSP</sequence>